<proteinExistence type="predicted"/>
<dbReference type="InterPro" id="IPR007577">
    <property type="entry name" value="GlycoTrfase_DXD_sugar-bd_CS"/>
</dbReference>
<dbReference type="InterPro" id="IPR029044">
    <property type="entry name" value="Nucleotide-diphossugar_trans"/>
</dbReference>
<dbReference type="Pfam" id="PF04488">
    <property type="entry name" value="Gly_transf_sug"/>
    <property type="match status" value="1"/>
</dbReference>
<accession>A0AB34JJ99</accession>
<reference evidence="1 2" key="1">
    <citation type="journal article" date="2024" name="Science">
        <title>Giant polyketide synthase enzymes in the biosynthesis of giant marine polyether toxins.</title>
        <authorList>
            <person name="Fallon T.R."/>
            <person name="Shende V.V."/>
            <person name="Wierzbicki I.H."/>
            <person name="Pendleton A.L."/>
            <person name="Watervoot N.F."/>
            <person name="Auber R.P."/>
            <person name="Gonzalez D.J."/>
            <person name="Wisecaver J.H."/>
            <person name="Moore B.S."/>
        </authorList>
    </citation>
    <scope>NUCLEOTIDE SEQUENCE [LARGE SCALE GENOMIC DNA]</scope>
    <source>
        <strain evidence="1 2">12B1</strain>
    </source>
</reference>
<dbReference type="Proteomes" id="UP001515480">
    <property type="component" value="Unassembled WGS sequence"/>
</dbReference>
<keyword evidence="2" id="KW-1185">Reference proteome</keyword>
<dbReference type="InterPro" id="IPR039367">
    <property type="entry name" value="Och1-like"/>
</dbReference>
<dbReference type="GO" id="GO:0000009">
    <property type="term" value="F:alpha-1,6-mannosyltransferase activity"/>
    <property type="evidence" value="ECO:0007669"/>
    <property type="project" value="InterPro"/>
</dbReference>
<dbReference type="PANTHER" id="PTHR31834:SF1">
    <property type="entry name" value="INITIATION-SPECIFIC ALPHA-1,6-MANNOSYLTRANSFERASE"/>
    <property type="match status" value="1"/>
</dbReference>
<sequence>MAQSSPTNAADPEPLELLAHFLADFGLLSFLPSLEGTSLMRYNALLTASRPEFLRKLKEQGVHALGDRQKIANSMARARRNGLLPTLSTADLMRSLAEPVSEGRVRIPYRVPAQTKPTAPALQVPRVIYQTYRLRTVSTEMWENVCRIFELNPDWSYEFYDDERCAALISGEFGSRVSEAFARLRAGAAKADLWRYCVLYMYGGVYLDMDAGVNRALSHCIKPHTRFIPMYDAEANLIQWVLIAAPKQPLLRRCIEESTARILAGEPNIFVATGPTVLTDIFFELNPLTPGEHIYGSRTMGWGDKLARLQAAQALPEDSETFSVLYDGYTYAHLYERGESERYLPTWGRDPTQGLYWDTDTRNSG</sequence>
<dbReference type="AlphaFoldDB" id="A0AB34JJ99"/>
<dbReference type="EMBL" id="JBGBPQ010000008">
    <property type="protein sequence ID" value="KAL1520967.1"/>
    <property type="molecule type" value="Genomic_DNA"/>
</dbReference>
<name>A0AB34JJ99_PRYPA</name>
<dbReference type="GO" id="GO:0000136">
    <property type="term" value="C:mannan polymerase complex"/>
    <property type="evidence" value="ECO:0007669"/>
    <property type="project" value="TreeGrafter"/>
</dbReference>
<comment type="caution">
    <text evidence="1">The sequence shown here is derived from an EMBL/GenBank/DDBJ whole genome shotgun (WGS) entry which is preliminary data.</text>
</comment>
<protein>
    <submittedName>
        <fullName evidence="1">Uncharacterized protein</fullName>
    </submittedName>
</protein>
<dbReference type="GO" id="GO:0006487">
    <property type="term" value="P:protein N-linked glycosylation"/>
    <property type="evidence" value="ECO:0007669"/>
    <property type="project" value="TreeGrafter"/>
</dbReference>
<gene>
    <name evidence="1" type="ORF">AB1Y20_022525</name>
</gene>
<evidence type="ECO:0000313" key="2">
    <source>
        <dbReference type="Proteomes" id="UP001515480"/>
    </source>
</evidence>
<dbReference type="Gene3D" id="3.90.550.20">
    <property type="match status" value="1"/>
</dbReference>
<evidence type="ECO:0000313" key="1">
    <source>
        <dbReference type="EMBL" id="KAL1520967.1"/>
    </source>
</evidence>
<dbReference type="PANTHER" id="PTHR31834">
    <property type="entry name" value="INITIATION-SPECIFIC ALPHA-1,6-MANNOSYLTRANSFERASE"/>
    <property type="match status" value="1"/>
</dbReference>
<dbReference type="SUPFAM" id="SSF53448">
    <property type="entry name" value="Nucleotide-diphospho-sugar transferases"/>
    <property type="match status" value="1"/>
</dbReference>
<organism evidence="1 2">
    <name type="scientific">Prymnesium parvum</name>
    <name type="common">Toxic golden alga</name>
    <dbReference type="NCBI Taxonomy" id="97485"/>
    <lineage>
        <taxon>Eukaryota</taxon>
        <taxon>Haptista</taxon>
        <taxon>Haptophyta</taxon>
        <taxon>Prymnesiophyceae</taxon>
        <taxon>Prymnesiales</taxon>
        <taxon>Prymnesiaceae</taxon>
        <taxon>Prymnesium</taxon>
    </lineage>
</organism>